<evidence type="ECO:0000313" key="2">
    <source>
        <dbReference type="Proteomes" id="UP000223968"/>
    </source>
</evidence>
<gene>
    <name evidence="1" type="ORF">AJ79_01518</name>
</gene>
<dbReference type="EMBL" id="PDNB01000014">
    <property type="protein sequence ID" value="PGH16874.1"/>
    <property type="molecule type" value="Genomic_DNA"/>
</dbReference>
<accession>A0A2B7XYJ9</accession>
<comment type="caution">
    <text evidence="1">The sequence shown here is derived from an EMBL/GenBank/DDBJ whole genome shotgun (WGS) entry which is preliminary data.</text>
</comment>
<name>A0A2B7XYJ9_9EURO</name>
<organism evidence="1 2">
    <name type="scientific">Helicocarpus griseus UAMH5409</name>
    <dbReference type="NCBI Taxonomy" id="1447875"/>
    <lineage>
        <taxon>Eukaryota</taxon>
        <taxon>Fungi</taxon>
        <taxon>Dikarya</taxon>
        <taxon>Ascomycota</taxon>
        <taxon>Pezizomycotina</taxon>
        <taxon>Eurotiomycetes</taxon>
        <taxon>Eurotiomycetidae</taxon>
        <taxon>Onygenales</taxon>
        <taxon>Ajellomycetaceae</taxon>
        <taxon>Helicocarpus</taxon>
    </lineage>
</organism>
<evidence type="ECO:0000313" key="1">
    <source>
        <dbReference type="EMBL" id="PGH16874.1"/>
    </source>
</evidence>
<dbReference type="OrthoDB" id="3204049at2759"/>
<protein>
    <submittedName>
        <fullName evidence="1">Uncharacterized protein</fullName>
    </submittedName>
</protein>
<proteinExistence type="predicted"/>
<dbReference type="Proteomes" id="UP000223968">
    <property type="component" value="Unassembled WGS sequence"/>
</dbReference>
<reference evidence="1 2" key="1">
    <citation type="submission" date="2017-10" db="EMBL/GenBank/DDBJ databases">
        <title>Comparative genomics in systemic dimorphic fungi from Ajellomycetaceae.</title>
        <authorList>
            <person name="Munoz J.F."/>
            <person name="Mcewen J.G."/>
            <person name="Clay O.K."/>
            <person name="Cuomo C.A."/>
        </authorList>
    </citation>
    <scope>NUCLEOTIDE SEQUENCE [LARGE SCALE GENOMIC DNA]</scope>
    <source>
        <strain evidence="1 2">UAMH5409</strain>
    </source>
</reference>
<dbReference type="AlphaFoldDB" id="A0A2B7XYJ9"/>
<sequence length="136" mass="15980">MDYRLTSAYQKMLCYLTAARDYDVHTYPHPEFFGVPHDMYRVQDIFNDISYGRVSLAQLQLALEVLNFADYVLWCRSVVSGDPLHPENRTELRKYLNYCWQLLGRCDMLAKACGKSIDWVGEVTYTIFQLFGVRYP</sequence>
<keyword evidence="2" id="KW-1185">Reference proteome</keyword>